<evidence type="ECO:0000313" key="4">
    <source>
        <dbReference type="Proteomes" id="UP001500620"/>
    </source>
</evidence>
<dbReference type="InterPro" id="IPR038765">
    <property type="entry name" value="Papain-like_cys_pep_sf"/>
</dbReference>
<sequence length="243" mass="25398">MRDRIATLRRPLPAVLGTAALAVVSVATAAALSHSPEPANNAHGAGLAALSLALPEHHDAPQAEAKPDPLLTAPAEKVLNYSFQLQTTFYNCGPAATRMALSTSMSPPSQGDLAGVLGTTVNGTNSADDTTRGLNRVLGRDAYKTHWIPGEDATGEEAEQLQRNVVSAIGDGRGVVANIVGGVTDMAGTYHEFGGGHYVAIIGYRDRGRQVKVADSSGMFGPGSYWVETYPMASWIGHRGYSA</sequence>
<dbReference type="Pfam" id="PF13529">
    <property type="entry name" value="Peptidase_C39_2"/>
    <property type="match status" value="1"/>
</dbReference>
<dbReference type="Gene3D" id="3.90.70.10">
    <property type="entry name" value="Cysteine proteinases"/>
    <property type="match status" value="1"/>
</dbReference>
<evidence type="ECO:0000259" key="2">
    <source>
        <dbReference type="Pfam" id="PF13529"/>
    </source>
</evidence>
<dbReference type="RefSeq" id="WP_345133846.1">
    <property type="nucleotide sequence ID" value="NZ_BAABAT010000025.1"/>
</dbReference>
<keyword evidence="4" id="KW-1185">Reference proteome</keyword>
<accession>A0ABP8DIY1</accession>
<keyword evidence="1" id="KW-0732">Signal</keyword>
<reference evidence="4" key="1">
    <citation type="journal article" date="2019" name="Int. J. Syst. Evol. Microbiol.">
        <title>The Global Catalogue of Microorganisms (GCM) 10K type strain sequencing project: providing services to taxonomists for standard genome sequencing and annotation.</title>
        <authorList>
            <consortium name="The Broad Institute Genomics Platform"/>
            <consortium name="The Broad Institute Genome Sequencing Center for Infectious Disease"/>
            <person name="Wu L."/>
            <person name="Ma J."/>
        </authorList>
    </citation>
    <scope>NUCLEOTIDE SEQUENCE [LARGE SCALE GENOMIC DNA]</scope>
    <source>
        <strain evidence="4">JCM 17441</strain>
    </source>
</reference>
<dbReference type="InterPro" id="IPR039564">
    <property type="entry name" value="Peptidase_C39-like"/>
</dbReference>
<name>A0ABP8DIY1_9ACTN</name>
<organism evidence="3 4">
    <name type="scientific">Dactylosporangium darangshiense</name>
    <dbReference type="NCBI Taxonomy" id="579108"/>
    <lineage>
        <taxon>Bacteria</taxon>
        <taxon>Bacillati</taxon>
        <taxon>Actinomycetota</taxon>
        <taxon>Actinomycetes</taxon>
        <taxon>Micromonosporales</taxon>
        <taxon>Micromonosporaceae</taxon>
        <taxon>Dactylosporangium</taxon>
    </lineage>
</organism>
<gene>
    <name evidence="3" type="ORF">GCM10022255_071510</name>
</gene>
<evidence type="ECO:0000313" key="3">
    <source>
        <dbReference type="EMBL" id="GAA4256879.1"/>
    </source>
</evidence>
<evidence type="ECO:0000256" key="1">
    <source>
        <dbReference type="SAM" id="SignalP"/>
    </source>
</evidence>
<proteinExistence type="predicted"/>
<feature type="domain" description="Peptidase C39-like" evidence="2">
    <location>
        <begin position="81"/>
        <end position="216"/>
    </location>
</feature>
<comment type="caution">
    <text evidence="3">The sequence shown here is derived from an EMBL/GenBank/DDBJ whole genome shotgun (WGS) entry which is preliminary data.</text>
</comment>
<dbReference type="SUPFAM" id="SSF54001">
    <property type="entry name" value="Cysteine proteinases"/>
    <property type="match status" value="1"/>
</dbReference>
<feature type="signal peptide" evidence="1">
    <location>
        <begin position="1"/>
        <end position="29"/>
    </location>
</feature>
<dbReference type="Proteomes" id="UP001500620">
    <property type="component" value="Unassembled WGS sequence"/>
</dbReference>
<protein>
    <recommendedName>
        <fullName evidence="2">Peptidase C39-like domain-containing protein</fullName>
    </recommendedName>
</protein>
<dbReference type="EMBL" id="BAABAT010000025">
    <property type="protein sequence ID" value="GAA4256879.1"/>
    <property type="molecule type" value="Genomic_DNA"/>
</dbReference>
<feature type="chain" id="PRO_5045589402" description="Peptidase C39-like domain-containing protein" evidence="1">
    <location>
        <begin position="30"/>
        <end position="243"/>
    </location>
</feature>